<accession>A0A8X6VQE0</accession>
<proteinExistence type="predicted"/>
<dbReference type="Proteomes" id="UP000887159">
    <property type="component" value="Unassembled WGS sequence"/>
</dbReference>
<reference evidence="1" key="1">
    <citation type="submission" date="2020-08" db="EMBL/GenBank/DDBJ databases">
        <title>Multicomponent nature underlies the extraordinary mechanical properties of spider dragline silk.</title>
        <authorList>
            <person name="Kono N."/>
            <person name="Nakamura H."/>
            <person name="Mori M."/>
            <person name="Yoshida Y."/>
            <person name="Ohtoshi R."/>
            <person name="Malay A.D."/>
            <person name="Moran D.A.P."/>
            <person name="Tomita M."/>
            <person name="Numata K."/>
            <person name="Arakawa K."/>
        </authorList>
    </citation>
    <scope>NUCLEOTIDE SEQUENCE</scope>
</reference>
<comment type="caution">
    <text evidence="1">The sequence shown here is derived from an EMBL/GenBank/DDBJ whole genome shotgun (WGS) entry which is preliminary data.</text>
</comment>
<name>A0A8X6VQE0_TRICX</name>
<dbReference type="AlphaFoldDB" id="A0A8X6VQE0"/>
<dbReference type="EMBL" id="BMAU01021343">
    <property type="protein sequence ID" value="GFY17124.1"/>
    <property type="molecule type" value="Genomic_DNA"/>
</dbReference>
<protein>
    <submittedName>
        <fullName evidence="1">Uncharacterized protein</fullName>
    </submittedName>
</protein>
<organism evidence="1 2">
    <name type="scientific">Trichonephila clavipes</name>
    <name type="common">Golden silk orbweaver</name>
    <name type="synonym">Nephila clavipes</name>
    <dbReference type="NCBI Taxonomy" id="2585209"/>
    <lineage>
        <taxon>Eukaryota</taxon>
        <taxon>Metazoa</taxon>
        <taxon>Ecdysozoa</taxon>
        <taxon>Arthropoda</taxon>
        <taxon>Chelicerata</taxon>
        <taxon>Arachnida</taxon>
        <taxon>Araneae</taxon>
        <taxon>Araneomorphae</taxon>
        <taxon>Entelegynae</taxon>
        <taxon>Araneoidea</taxon>
        <taxon>Nephilidae</taxon>
        <taxon>Trichonephila</taxon>
    </lineage>
</organism>
<evidence type="ECO:0000313" key="2">
    <source>
        <dbReference type="Proteomes" id="UP000887159"/>
    </source>
</evidence>
<evidence type="ECO:0000313" key="1">
    <source>
        <dbReference type="EMBL" id="GFY17124.1"/>
    </source>
</evidence>
<keyword evidence="2" id="KW-1185">Reference proteome</keyword>
<gene>
    <name evidence="1" type="ORF">TNCV_1089001</name>
</gene>
<sequence>MGRKGIKVACRYRKWRHPGTIVHEKGPVPASFLWEQETVGRDCLEKWNGHPVVHFSPWFFSHDLDETRGRTLPVHHEIELSRTNDPKTWADILNLR</sequence>